<proteinExistence type="predicted"/>
<dbReference type="AlphaFoldDB" id="A0A3P7ZQ59"/>
<keyword evidence="2" id="KW-1185">Reference proteome</keyword>
<dbReference type="WBParaSite" id="HPBE_0001253401-mRNA-1">
    <property type="protein sequence ID" value="HPBE_0001253401-mRNA-1"/>
    <property type="gene ID" value="HPBE_0001253401"/>
</dbReference>
<dbReference type="EMBL" id="UZAH01027539">
    <property type="protein sequence ID" value="VDO92569.1"/>
    <property type="molecule type" value="Genomic_DNA"/>
</dbReference>
<evidence type="ECO:0000313" key="1">
    <source>
        <dbReference type="EMBL" id="VDO92569.1"/>
    </source>
</evidence>
<evidence type="ECO:0000313" key="2">
    <source>
        <dbReference type="Proteomes" id="UP000050761"/>
    </source>
</evidence>
<name>A0A3P7ZQ59_HELPZ</name>
<accession>A0A3P7ZQ59</accession>
<reference evidence="1 2" key="1">
    <citation type="submission" date="2018-11" db="EMBL/GenBank/DDBJ databases">
        <authorList>
            <consortium name="Pathogen Informatics"/>
        </authorList>
    </citation>
    <scope>NUCLEOTIDE SEQUENCE [LARGE SCALE GENOMIC DNA]</scope>
</reference>
<sequence length="108" mass="12313">MRRLFIRNDRIKNVFHHNVMIGGLLEPDSCHETHDVQEHYADIVQFLQFDVLSAMVSLICTAGILLCCSFTSPANAVWTEEDESQRIAMVSSMCYPLSYPPQRLALII</sequence>
<gene>
    <name evidence="1" type="ORF">HPBE_LOCUS12535</name>
</gene>
<protein>
    <submittedName>
        <fullName evidence="3">Neur_chan_memb domain-containing protein</fullName>
    </submittedName>
</protein>
<evidence type="ECO:0000313" key="3">
    <source>
        <dbReference type="WBParaSite" id="HPBE_0001253401-mRNA-1"/>
    </source>
</evidence>
<reference evidence="3" key="2">
    <citation type="submission" date="2019-09" db="UniProtKB">
        <authorList>
            <consortium name="WormBaseParasite"/>
        </authorList>
    </citation>
    <scope>IDENTIFICATION</scope>
</reference>
<organism evidence="1">
    <name type="scientific">Heligmosomoides polygyrus</name>
    <name type="common">Parasitic roundworm</name>
    <dbReference type="NCBI Taxonomy" id="6339"/>
    <lineage>
        <taxon>Eukaryota</taxon>
        <taxon>Metazoa</taxon>
        <taxon>Ecdysozoa</taxon>
        <taxon>Nematoda</taxon>
        <taxon>Chromadorea</taxon>
        <taxon>Rhabditida</taxon>
        <taxon>Rhabditina</taxon>
        <taxon>Rhabditomorpha</taxon>
        <taxon>Strongyloidea</taxon>
        <taxon>Heligmosomidae</taxon>
        <taxon>Heligmosomoides</taxon>
    </lineage>
</organism>
<dbReference type="OrthoDB" id="5869151at2759"/>
<dbReference type="Proteomes" id="UP000050761">
    <property type="component" value="Unassembled WGS sequence"/>
</dbReference>